<protein>
    <submittedName>
        <fullName evidence="1">Uncharacterized protein</fullName>
    </submittedName>
</protein>
<sequence length="66" mass="7362">MAYKVKTFGMEIRPLKTMKELAELDGQVNRFVAENGVKRIVSVSDTPTTDDTGETIGLVRVIAYEE</sequence>
<accession>A0A0B5BJV0</accession>
<gene>
    <name evidence="1" type="ORF">GPICK_14075</name>
</gene>
<reference evidence="1 2" key="1">
    <citation type="journal article" date="2015" name="Genome Announc.">
        <title>Complete Genome of Geobacter pickeringii G13T, a Metal-Reducing Isolate from Sedimentary Kaolin Deposits.</title>
        <authorList>
            <person name="Badalamenti J.P."/>
            <person name="Bond D.R."/>
        </authorList>
    </citation>
    <scope>NUCLEOTIDE SEQUENCE [LARGE SCALE GENOMIC DNA]</scope>
    <source>
        <strain evidence="1 2">G13</strain>
    </source>
</reference>
<dbReference type="STRING" id="345632.GPICK_14075"/>
<organism evidence="1 2">
    <name type="scientific">Geobacter pickeringii</name>
    <dbReference type="NCBI Taxonomy" id="345632"/>
    <lineage>
        <taxon>Bacteria</taxon>
        <taxon>Pseudomonadati</taxon>
        <taxon>Thermodesulfobacteriota</taxon>
        <taxon>Desulfuromonadia</taxon>
        <taxon>Geobacterales</taxon>
        <taxon>Geobacteraceae</taxon>
        <taxon>Geobacter</taxon>
    </lineage>
</organism>
<evidence type="ECO:0000313" key="2">
    <source>
        <dbReference type="Proteomes" id="UP000057609"/>
    </source>
</evidence>
<dbReference type="AlphaFoldDB" id="A0A0B5BJV0"/>
<keyword evidence="2" id="KW-1185">Reference proteome</keyword>
<name>A0A0B5BJV0_9BACT</name>
<evidence type="ECO:0000313" key="1">
    <source>
        <dbReference type="EMBL" id="AJE04326.1"/>
    </source>
</evidence>
<dbReference type="Proteomes" id="UP000057609">
    <property type="component" value="Chromosome"/>
</dbReference>
<dbReference type="KEGG" id="gpi:GPICK_14075"/>
<dbReference type="EMBL" id="CP009788">
    <property type="protein sequence ID" value="AJE04326.1"/>
    <property type="molecule type" value="Genomic_DNA"/>
</dbReference>
<proteinExistence type="predicted"/>
<dbReference type="RefSeq" id="WP_039744211.1">
    <property type="nucleotide sequence ID" value="NZ_CP009788.1"/>
</dbReference>
<dbReference type="OrthoDB" id="286198at2"/>
<dbReference type="HOGENOM" id="CLU_205848_0_0_7"/>